<name>A0AA36N693_9DINO</name>
<feature type="region of interest" description="Disordered" evidence="1">
    <location>
        <begin position="1022"/>
        <end position="1054"/>
    </location>
</feature>
<feature type="compositionally biased region" description="Polar residues" evidence="1">
    <location>
        <begin position="1"/>
        <end position="11"/>
    </location>
</feature>
<feature type="compositionally biased region" description="Basic and acidic residues" evidence="1">
    <location>
        <begin position="1028"/>
        <end position="1043"/>
    </location>
</feature>
<reference evidence="2" key="1">
    <citation type="submission" date="2023-08" db="EMBL/GenBank/DDBJ databases">
        <authorList>
            <person name="Chen Y."/>
            <person name="Shah S."/>
            <person name="Dougan E. K."/>
            <person name="Thang M."/>
            <person name="Chan C."/>
        </authorList>
    </citation>
    <scope>NUCLEOTIDE SEQUENCE</scope>
</reference>
<evidence type="ECO:0000313" key="3">
    <source>
        <dbReference type="Proteomes" id="UP001178507"/>
    </source>
</evidence>
<gene>
    <name evidence="2" type="ORF">EVOR1521_LOCUS18795</name>
</gene>
<evidence type="ECO:0000256" key="1">
    <source>
        <dbReference type="SAM" id="MobiDB-lite"/>
    </source>
</evidence>
<comment type="caution">
    <text evidence="2">The sequence shown here is derived from an EMBL/GenBank/DDBJ whole genome shotgun (WGS) entry which is preliminary data.</text>
</comment>
<dbReference type="EMBL" id="CAUJNA010002735">
    <property type="protein sequence ID" value="CAJ1394054.1"/>
    <property type="molecule type" value="Genomic_DNA"/>
</dbReference>
<sequence>MSSNLEEQQPVKQKVPGQSPLPQAELPQIPEFQRSQGRVSVKKLLKNKIMPKLNKPKLNKSQNPLPPAGEEPEVSDAAGTSPANSALGRDSEKNEAGRQLKPESEPDNLPELPGKPEEAKEEADPKEAEKPHEPSGPRAQHRRRRRRLSPEPQFSERLASRGRSSAKHLASGAKFKNELAGTPLACDYFQSHFGDNSEALTTIFKSVMHRVEQVDPTFTYSRKPVATNVPDVPELGESLELNLMPWHLSFDPSLSLKGKSKMVYIKTCVTDFLERPYNSMENPIHVFFPKKCNTPGQAIQSYGVGHGIGFAKSLAIKMLLLGVVQMQLSDAELKAIAPQLKALFSFRCLYKTLGDEKQDRIQCLKDKFGEAARPRPDCIQVCTILQAQAREEGAQWEHAAARMISEFNKGSTNEVKQLSDLEMCIVKVLPSIEEDTLKMIDYHWQNHAIKTSALPYKVLATDAFMSGSKPKPSQDSKLWRDILSLSNEKRHWYITRKIRLYLFKIADAKRLRRKVSPNSIRDERDNDSAWAIACIFTHFQEAWSGLVTQSSLQRLQDNFCRGYLDTELLEKYRLMNPSLAATSFRFLAEVGYQVELAADLQKAELAQTKARLLKEQRQWMQFNESLEEFKLATVGMKQEHVDKQRDVQRAAIEDFADLFFPVRDLAEISHGLTFAEASIHKCCGKMSAPQEAVFKVYWLNSAVLGYDAVLGVSEAVAEYASHVASSPASSCILVAAPTAGAWGSEYHETAIVEATEKVRQLLQHSERRLLVREVCLPFQVDSIQAQSKRPGMHKIFLCVSDQCDASGQPVSKFTQSQLWKRQIVAGSIKVPMAAVKQMVDPRRSFVGASGLAEALWSGMGQVLPKASMAAWVDVFMYDHFAAEGLMRAMDNPASPDMMYIGLVWADMSSRDPSNSGAQRTSAEVGQDNAKICKWVRKQIRRKLQGYATEGALSVPGWEPITGFQETRAVPQVTEADFTLTYPAASNLLPLRSCILETLANKFTHGDAAAAWAELVSEHNAVWNPSGTPHEETKKRAASEEASGHHPNKKAKVLESKAGQPASLEELIAQKGAVVDLTETVSNAHLFFTDGGEIWALADSDTTLSDRGPPLALVYGTFKLNEEASTASKKSSCFRATFNSDTEEAVFRKAADSAKECKLRTLRSWLNEQEQLGCDIQAVEFACHSLKPGSEKDSAGDTTGRVYEVQVTDPCVFLPSRTPRKVGSAKAPDWEDAGSLSVSGQATKNWNLEEGTHNSGNLSLKHRWLYSDGEQGQTCNPEKPGLFPSVPLQLKQGILVQLA</sequence>
<evidence type="ECO:0000313" key="2">
    <source>
        <dbReference type="EMBL" id="CAJ1394054.1"/>
    </source>
</evidence>
<accession>A0AA36N693</accession>
<feature type="compositionally biased region" description="Basic and acidic residues" evidence="1">
    <location>
        <begin position="89"/>
        <end position="104"/>
    </location>
</feature>
<dbReference type="Proteomes" id="UP001178507">
    <property type="component" value="Unassembled WGS sequence"/>
</dbReference>
<protein>
    <submittedName>
        <fullName evidence="2">Uncharacterized protein</fullName>
    </submittedName>
</protein>
<proteinExistence type="predicted"/>
<organism evidence="2 3">
    <name type="scientific">Effrenium voratum</name>
    <dbReference type="NCBI Taxonomy" id="2562239"/>
    <lineage>
        <taxon>Eukaryota</taxon>
        <taxon>Sar</taxon>
        <taxon>Alveolata</taxon>
        <taxon>Dinophyceae</taxon>
        <taxon>Suessiales</taxon>
        <taxon>Symbiodiniaceae</taxon>
        <taxon>Effrenium</taxon>
    </lineage>
</organism>
<keyword evidence="3" id="KW-1185">Reference proteome</keyword>
<feature type="region of interest" description="Disordered" evidence="1">
    <location>
        <begin position="1"/>
        <end position="169"/>
    </location>
</feature>
<feature type="compositionally biased region" description="Basic and acidic residues" evidence="1">
    <location>
        <begin position="114"/>
        <end position="135"/>
    </location>
</feature>